<accession>A0ABT0A4C3</accession>
<evidence type="ECO:0000256" key="1">
    <source>
        <dbReference type="SAM" id="Phobius"/>
    </source>
</evidence>
<proteinExistence type="predicted"/>
<dbReference type="Proteomes" id="UP001165423">
    <property type="component" value="Unassembled WGS sequence"/>
</dbReference>
<comment type="caution">
    <text evidence="2">The sequence shown here is derived from an EMBL/GenBank/DDBJ whole genome shotgun (WGS) entry which is preliminary data.</text>
</comment>
<feature type="transmembrane region" description="Helical" evidence="1">
    <location>
        <begin position="21"/>
        <end position="40"/>
    </location>
</feature>
<dbReference type="EMBL" id="JALGCL010000002">
    <property type="protein sequence ID" value="MCJ0825842.1"/>
    <property type="molecule type" value="Genomic_DNA"/>
</dbReference>
<organism evidence="2 3">
    <name type="scientific">Cognatiluteimonas sedimenti</name>
    <dbReference type="NCBI Taxonomy" id="2927791"/>
    <lineage>
        <taxon>Bacteria</taxon>
        <taxon>Pseudomonadati</taxon>
        <taxon>Pseudomonadota</taxon>
        <taxon>Gammaproteobacteria</taxon>
        <taxon>Lysobacterales</taxon>
        <taxon>Lysobacteraceae</taxon>
        <taxon>Cognatiluteimonas</taxon>
    </lineage>
</organism>
<reference evidence="2 3" key="1">
    <citation type="submission" date="2022-03" db="EMBL/GenBank/DDBJ databases">
        <title>Luteimonas soily sp. nov., a novel bacterium isolated from the soil.</title>
        <authorList>
            <person name="Zhang X."/>
        </authorList>
    </citation>
    <scope>NUCLEOTIDE SEQUENCE [LARGE SCALE GENOMIC DNA]</scope>
    <source>
        <strain evidence="2 3">50</strain>
    </source>
</reference>
<dbReference type="RefSeq" id="WP_243320753.1">
    <property type="nucleotide sequence ID" value="NZ_JALGCL010000002.1"/>
</dbReference>
<evidence type="ECO:0000313" key="3">
    <source>
        <dbReference type="Proteomes" id="UP001165423"/>
    </source>
</evidence>
<keyword evidence="1" id="KW-0472">Membrane</keyword>
<feature type="transmembrane region" description="Helical" evidence="1">
    <location>
        <begin position="52"/>
        <end position="73"/>
    </location>
</feature>
<feature type="transmembrane region" description="Helical" evidence="1">
    <location>
        <begin position="79"/>
        <end position="97"/>
    </location>
</feature>
<keyword evidence="3" id="KW-1185">Reference proteome</keyword>
<protein>
    <recommendedName>
        <fullName evidence="4">GlsB/YeaQ/YmgE family stress response membrane protein</fullName>
    </recommendedName>
</protein>
<evidence type="ECO:0008006" key="4">
    <source>
        <dbReference type="Google" id="ProtNLM"/>
    </source>
</evidence>
<keyword evidence="1" id="KW-1133">Transmembrane helix</keyword>
<evidence type="ECO:0000313" key="2">
    <source>
        <dbReference type="EMBL" id="MCJ0825842.1"/>
    </source>
</evidence>
<keyword evidence="1" id="KW-0812">Transmembrane</keyword>
<gene>
    <name evidence="2" type="ORF">MQC88_07710</name>
</gene>
<name>A0ABT0A4C3_9GAMM</name>
<sequence>MTDGPIEFVQFMQLFDRLGDGWVALVVIGLFAGFLVRFATSNQRSIGLWSTALFGVAGAVLGVAVAGALGIGLPGPGSRFLAALAGSFALSLLGGLFRRKEKPGT</sequence>